<dbReference type="EMBL" id="LGKP01000008">
    <property type="protein sequence ID" value="KPL91014.1"/>
    <property type="molecule type" value="Genomic_DNA"/>
</dbReference>
<protein>
    <submittedName>
        <fullName evidence="8">Cytochrome D ubiquinol oxidase subunit II</fullName>
    </submittedName>
</protein>
<evidence type="ECO:0000256" key="1">
    <source>
        <dbReference type="ARBA" id="ARBA00004651"/>
    </source>
</evidence>
<reference evidence="8 9" key="1">
    <citation type="submission" date="2015-07" db="EMBL/GenBank/DDBJ databases">
        <title>Whole genome sequence of Herpetosiphon geysericola DSM 7119.</title>
        <authorList>
            <person name="Hemp J."/>
            <person name="Ward L.M."/>
            <person name="Pace L.A."/>
            <person name="Fischer W.W."/>
        </authorList>
    </citation>
    <scope>NUCLEOTIDE SEQUENCE [LARGE SCALE GENOMIC DNA]</scope>
    <source>
        <strain evidence="8 9">DSM 7119</strain>
    </source>
</reference>
<comment type="subcellular location">
    <subcellularLocation>
        <location evidence="1">Cell membrane</location>
        <topology evidence="1">Multi-pass membrane protein</topology>
    </subcellularLocation>
</comment>
<feature type="transmembrane region" description="Helical" evidence="7">
    <location>
        <begin position="203"/>
        <end position="223"/>
    </location>
</feature>
<dbReference type="GO" id="GO:0070069">
    <property type="term" value="C:cytochrome complex"/>
    <property type="evidence" value="ECO:0007669"/>
    <property type="project" value="TreeGrafter"/>
</dbReference>
<feature type="transmembrane region" description="Helical" evidence="7">
    <location>
        <begin position="6"/>
        <end position="34"/>
    </location>
</feature>
<name>A0A0P6YLS1_9CHLR</name>
<keyword evidence="5 7" id="KW-1133">Transmembrane helix</keyword>
<dbReference type="GO" id="GO:0005886">
    <property type="term" value="C:plasma membrane"/>
    <property type="evidence" value="ECO:0007669"/>
    <property type="project" value="UniProtKB-SubCell"/>
</dbReference>
<evidence type="ECO:0000256" key="7">
    <source>
        <dbReference type="SAM" id="Phobius"/>
    </source>
</evidence>
<dbReference type="InterPro" id="IPR003317">
    <property type="entry name" value="Cyt-d_oxidase_su2"/>
</dbReference>
<dbReference type="RefSeq" id="WP_054533215.1">
    <property type="nucleotide sequence ID" value="NZ_LGKP01000008.1"/>
</dbReference>
<dbReference type="OrthoDB" id="9776710at2"/>
<dbReference type="GO" id="GO:0016682">
    <property type="term" value="F:oxidoreductase activity, acting on diphenols and related substances as donors, oxygen as acceptor"/>
    <property type="evidence" value="ECO:0007669"/>
    <property type="project" value="TreeGrafter"/>
</dbReference>
<comment type="caution">
    <text evidence="8">The sequence shown here is derived from an EMBL/GenBank/DDBJ whole genome shotgun (WGS) entry which is preliminary data.</text>
</comment>
<dbReference type="PATRIC" id="fig|70996.4.peg.5380"/>
<organism evidence="8 9">
    <name type="scientific">Herpetosiphon geysericola</name>
    <dbReference type="NCBI Taxonomy" id="70996"/>
    <lineage>
        <taxon>Bacteria</taxon>
        <taxon>Bacillati</taxon>
        <taxon>Chloroflexota</taxon>
        <taxon>Chloroflexia</taxon>
        <taxon>Herpetosiphonales</taxon>
        <taxon>Herpetosiphonaceae</taxon>
        <taxon>Herpetosiphon</taxon>
    </lineage>
</organism>
<proteinExistence type="inferred from homology"/>
<dbReference type="AlphaFoldDB" id="A0A0P6YLS1"/>
<evidence type="ECO:0000256" key="5">
    <source>
        <dbReference type="ARBA" id="ARBA00022989"/>
    </source>
</evidence>
<feature type="transmembrane region" description="Helical" evidence="7">
    <location>
        <begin position="125"/>
        <end position="149"/>
    </location>
</feature>
<keyword evidence="9" id="KW-1185">Reference proteome</keyword>
<dbReference type="Proteomes" id="UP000050277">
    <property type="component" value="Unassembled WGS sequence"/>
</dbReference>
<comment type="similarity">
    <text evidence="2">Belongs to the cytochrome ubiquinol oxidase subunit 2 family.</text>
</comment>
<feature type="transmembrane region" description="Helical" evidence="7">
    <location>
        <begin position="301"/>
        <end position="325"/>
    </location>
</feature>
<keyword evidence="3" id="KW-1003">Cell membrane</keyword>
<dbReference type="PANTHER" id="PTHR43141">
    <property type="entry name" value="CYTOCHROME BD2 SUBUNIT II"/>
    <property type="match status" value="1"/>
</dbReference>
<evidence type="ECO:0000256" key="6">
    <source>
        <dbReference type="ARBA" id="ARBA00023136"/>
    </source>
</evidence>
<dbReference type="Pfam" id="PF02322">
    <property type="entry name" value="Cyt_bd_oxida_II"/>
    <property type="match status" value="1"/>
</dbReference>
<evidence type="ECO:0000256" key="4">
    <source>
        <dbReference type="ARBA" id="ARBA00022692"/>
    </source>
</evidence>
<dbReference type="PANTHER" id="PTHR43141:SF4">
    <property type="entry name" value="CYTOCHROME BD2 SUBUNIT II"/>
    <property type="match status" value="1"/>
</dbReference>
<feature type="transmembrane region" description="Helical" evidence="7">
    <location>
        <begin position="161"/>
        <end position="183"/>
    </location>
</feature>
<feature type="transmembrane region" description="Helical" evidence="7">
    <location>
        <begin position="262"/>
        <end position="281"/>
    </location>
</feature>
<sequence>MQLEVIVAAIGLLGVITYAILAGADFGGGIWDLLAWGPRRAQQRDAIAHAVGPVWEANHVWLIFIIVLLFTGFPTAFAALSVGLFAPFHIALLGIILRGAAFVFRAYSPQKEQEPSQSSQRWGTIFGAASVITPVILGMALSAVSAGQLRVIDGVVQSEGIVWLTPLAIAMGLLALALCAYLAAVYMTLETRDELQADFRQRALLAGTAVVGLSLLSLPLLYFKAQHLWDGLISLRAAPVLAVGVVAALGSGWALLRWRFQLARGAAIVQISCLLAGWGIAQYPFIIYPDVTLAAAAAPRASLMFILIALPLGLLILLPSLWFLFKVFKSAPLEDV</sequence>
<feature type="transmembrane region" description="Helical" evidence="7">
    <location>
        <begin position="60"/>
        <end position="80"/>
    </location>
</feature>
<dbReference type="GO" id="GO:0009055">
    <property type="term" value="F:electron transfer activity"/>
    <property type="evidence" value="ECO:0007669"/>
    <property type="project" value="TreeGrafter"/>
</dbReference>
<dbReference type="GO" id="GO:0019646">
    <property type="term" value="P:aerobic electron transport chain"/>
    <property type="evidence" value="ECO:0007669"/>
    <property type="project" value="TreeGrafter"/>
</dbReference>
<feature type="transmembrane region" description="Helical" evidence="7">
    <location>
        <begin position="235"/>
        <end position="255"/>
    </location>
</feature>
<gene>
    <name evidence="8" type="ORF">SE18_04475</name>
</gene>
<evidence type="ECO:0000313" key="9">
    <source>
        <dbReference type="Proteomes" id="UP000050277"/>
    </source>
</evidence>
<keyword evidence="4 7" id="KW-0812">Transmembrane</keyword>
<accession>A0A0P6YLS1</accession>
<evidence type="ECO:0000256" key="3">
    <source>
        <dbReference type="ARBA" id="ARBA00022475"/>
    </source>
</evidence>
<feature type="transmembrane region" description="Helical" evidence="7">
    <location>
        <begin position="86"/>
        <end position="104"/>
    </location>
</feature>
<dbReference type="STRING" id="70996.SE18_04475"/>
<evidence type="ECO:0000256" key="2">
    <source>
        <dbReference type="ARBA" id="ARBA00007543"/>
    </source>
</evidence>
<evidence type="ECO:0000313" key="8">
    <source>
        <dbReference type="EMBL" id="KPL91014.1"/>
    </source>
</evidence>
<keyword evidence="6 7" id="KW-0472">Membrane</keyword>